<evidence type="ECO:0000259" key="9">
    <source>
        <dbReference type="Pfam" id="PF01035"/>
    </source>
</evidence>
<dbReference type="EC" id="2.1.1.63" evidence="3"/>
<comment type="caution">
    <text evidence="10">The sequence shown here is derived from an EMBL/GenBank/DDBJ whole genome shotgun (WGS) entry which is preliminary data.</text>
</comment>
<sequence length="194" mass="21530">MKSISPIIDADNQLTVCFETKLGMAQLSWKGHQVSRFRWLAKQYQPDTEPYDVAPVAELTQNQQELVQDIVDYAAGTRIDFSQVEVDFGEATPFRRRIWEACQQIPHGEVVTYGQLARLAGQPAAARAVGSAMANNQIPIIIPCHRVIAAGNKIGGFTNPDGVRFKERLLQLESNRALPFGVPVSASKSKRRPK</sequence>
<evidence type="ECO:0000256" key="4">
    <source>
        <dbReference type="ARBA" id="ARBA00022603"/>
    </source>
</evidence>
<dbReference type="Gene3D" id="1.10.10.10">
    <property type="entry name" value="Winged helix-like DNA-binding domain superfamily/Winged helix DNA-binding domain"/>
    <property type="match status" value="1"/>
</dbReference>
<organism evidence="10 11">
    <name type="scientific">Blastopirellula marina</name>
    <dbReference type="NCBI Taxonomy" id="124"/>
    <lineage>
        <taxon>Bacteria</taxon>
        <taxon>Pseudomonadati</taxon>
        <taxon>Planctomycetota</taxon>
        <taxon>Planctomycetia</taxon>
        <taxon>Pirellulales</taxon>
        <taxon>Pirellulaceae</taxon>
        <taxon>Blastopirellula</taxon>
    </lineage>
</organism>
<dbReference type="EMBL" id="PUHY01000005">
    <property type="protein sequence ID" value="PQO37826.1"/>
    <property type="molecule type" value="Genomic_DNA"/>
</dbReference>
<dbReference type="InterPro" id="IPR014048">
    <property type="entry name" value="MethylDNA_cys_MeTrfase_DNA-bd"/>
</dbReference>
<keyword evidence="4 10" id="KW-0489">Methyltransferase</keyword>
<evidence type="ECO:0000313" key="10">
    <source>
        <dbReference type="EMBL" id="PQO37826.1"/>
    </source>
</evidence>
<evidence type="ECO:0000313" key="11">
    <source>
        <dbReference type="Proteomes" id="UP000238322"/>
    </source>
</evidence>
<evidence type="ECO:0000256" key="3">
    <source>
        <dbReference type="ARBA" id="ARBA00011918"/>
    </source>
</evidence>
<evidence type="ECO:0000256" key="5">
    <source>
        <dbReference type="ARBA" id="ARBA00022679"/>
    </source>
</evidence>
<keyword evidence="7" id="KW-0234">DNA repair</keyword>
<dbReference type="InterPro" id="IPR036388">
    <property type="entry name" value="WH-like_DNA-bd_sf"/>
</dbReference>
<dbReference type="PANTHER" id="PTHR10815:SF13">
    <property type="entry name" value="METHYLATED-DNA--PROTEIN-CYSTEINE METHYLTRANSFERASE"/>
    <property type="match status" value="1"/>
</dbReference>
<dbReference type="Proteomes" id="UP000238322">
    <property type="component" value="Unassembled WGS sequence"/>
</dbReference>
<dbReference type="GO" id="GO:0006281">
    <property type="term" value="P:DNA repair"/>
    <property type="evidence" value="ECO:0007669"/>
    <property type="project" value="UniProtKB-KW"/>
</dbReference>
<comment type="catalytic activity">
    <reaction evidence="1">
        <text>a 4-O-methyl-thymidine in DNA + L-cysteinyl-[protein] = a thymidine in DNA + S-methyl-L-cysteinyl-[protein]</text>
        <dbReference type="Rhea" id="RHEA:53428"/>
        <dbReference type="Rhea" id="RHEA-COMP:10131"/>
        <dbReference type="Rhea" id="RHEA-COMP:10132"/>
        <dbReference type="Rhea" id="RHEA-COMP:13555"/>
        <dbReference type="Rhea" id="RHEA-COMP:13556"/>
        <dbReference type="ChEBI" id="CHEBI:29950"/>
        <dbReference type="ChEBI" id="CHEBI:82612"/>
        <dbReference type="ChEBI" id="CHEBI:137386"/>
        <dbReference type="ChEBI" id="CHEBI:137387"/>
        <dbReference type="EC" id="2.1.1.63"/>
    </reaction>
</comment>
<dbReference type="RefSeq" id="WP_105329075.1">
    <property type="nucleotide sequence ID" value="NZ_PUHY01000005.1"/>
</dbReference>
<keyword evidence="5 10" id="KW-0808">Transferase</keyword>
<evidence type="ECO:0000256" key="7">
    <source>
        <dbReference type="ARBA" id="ARBA00023204"/>
    </source>
</evidence>
<feature type="domain" description="Methylated-DNA-[protein]-cysteine S-methyltransferase DNA binding" evidence="9">
    <location>
        <begin position="93"/>
        <end position="174"/>
    </location>
</feature>
<dbReference type="OrthoDB" id="9783680at2"/>
<reference evidence="10 11" key="1">
    <citation type="submission" date="2018-02" db="EMBL/GenBank/DDBJ databases">
        <title>Comparative genomes isolates from brazilian mangrove.</title>
        <authorList>
            <person name="Araujo J.E."/>
            <person name="Taketani R.G."/>
            <person name="Silva M.C.P."/>
            <person name="Loureco M.V."/>
            <person name="Andreote F.D."/>
        </authorList>
    </citation>
    <scope>NUCLEOTIDE SEQUENCE [LARGE SCALE GENOMIC DNA]</scope>
    <source>
        <strain evidence="10 11">Hex-1 MGV</strain>
    </source>
</reference>
<evidence type="ECO:0000256" key="1">
    <source>
        <dbReference type="ARBA" id="ARBA00001286"/>
    </source>
</evidence>
<proteinExistence type="inferred from homology"/>
<dbReference type="GO" id="GO:0003908">
    <property type="term" value="F:methylated-DNA-[protein]-cysteine S-methyltransferase activity"/>
    <property type="evidence" value="ECO:0007669"/>
    <property type="project" value="UniProtKB-EC"/>
</dbReference>
<name>A0A2S8G065_9BACT</name>
<dbReference type="NCBIfam" id="TIGR00589">
    <property type="entry name" value="ogt"/>
    <property type="match status" value="1"/>
</dbReference>
<evidence type="ECO:0000256" key="6">
    <source>
        <dbReference type="ARBA" id="ARBA00022763"/>
    </source>
</evidence>
<dbReference type="PROSITE" id="PS00374">
    <property type="entry name" value="MGMT"/>
    <property type="match status" value="1"/>
</dbReference>
<comment type="catalytic activity">
    <reaction evidence="8">
        <text>a 6-O-methyl-2'-deoxyguanosine in DNA + L-cysteinyl-[protein] = S-methyl-L-cysteinyl-[protein] + a 2'-deoxyguanosine in DNA</text>
        <dbReference type="Rhea" id="RHEA:24000"/>
        <dbReference type="Rhea" id="RHEA-COMP:10131"/>
        <dbReference type="Rhea" id="RHEA-COMP:10132"/>
        <dbReference type="Rhea" id="RHEA-COMP:11367"/>
        <dbReference type="Rhea" id="RHEA-COMP:11368"/>
        <dbReference type="ChEBI" id="CHEBI:29950"/>
        <dbReference type="ChEBI" id="CHEBI:82612"/>
        <dbReference type="ChEBI" id="CHEBI:85445"/>
        <dbReference type="ChEBI" id="CHEBI:85448"/>
        <dbReference type="EC" id="2.1.1.63"/>
    </reaction>
</comment>
<dbReference type="InterPro" id="IPR001497">
    <property type="entry name" value="MethylDNA_cys_MeTrfase_AS"/>
</dbReference>
<gene>
    <name evidence="10" type="ORF">C5Y83_07740</name>
</gene>
<keyword evidence="6" id="KW-0227">DNA damage</keyword>
<dbReference type="PANTHER" id="PTHR10815">
    <property type="entry name" value="METHYLATED-DNA--PROTEIN-CYSTEINE METHYLTRANSFERASE"/>
    <property type="match status" value="1"/>
</dbReference>
<dbReference type="SUPFAM" id="SSF46767">
    <property type="entry name" value="Methylated DNA-protein cysteine methyltransferase, C-terminal domain"/>
    <property type="match status" value="1"/>
</dbReference>
<dbReference type="CDD" id="cd06445">
    <property type="entry name" value="ATase"/>
    <property type="match status" value="1"/>
</dbReference>
<evidence type="ECO:0000256" key="2">
    <source>
        <dbReference type="ARBA" id="ARBA00008711"/>
    </source>
</evidence>
<dbReference type="FunFam" id="1.10.10.10:FF:000214">
    <property type="entry name" value="Methylated-DNA--protein-cysteine methyltransferase"/>
    <property type="match status" value="1"/>
</dbReference>
<dbReference type="AlphaFoldDB" id="A0A2S8G065"/>
<accession>A0A2S8G065</accession>
<protein>
    <recommendedName>
        <fullName evidence="3">methylated-DNA--[protein]-cysteine S-methyltransferase</fullName>
        <ecNumber evidence="3">2.1.1.63</ecNumber>
    </recommendedName>
</protein>
<evidence type="ECO:0000256" key="8">
    <source>
        <dbReference type="ARBA" id="ARBA00049348"/>
    </source>
</evidence>
<dbReference type="Pfam" id="PF01035">
    <property type="entry name" value="DNA_binding_1"/>
    <property type="match status" value="1"/>
</dbReference>
<dbReference type="InterPro" id="IPR036217">
    <property type="entry name" value="MethylDNA_cys_MeTrfase_DNAb"/>
</dbReference>
<comment type="similarity">
    <text evidence="2">Belongs to the MGMT family.</text>
</comment>
<dbReference type="GO" id="GO:0032259">
    <property type="term" value="P:methylation"/>
    <property type="evidence" value="ECO:0007669"/>
    <property type="project" value="UniProtKB-KW"/>
</dbReference>